<reference evidence="1" key="1">
    <citation type="journal article" date="2020" name="Cell">
        <title>Large-Scale Comparative Analyses of Tick Genomes Elucidate Their Genetic Diversity and Vector Capacities.</title>
        <authorList>
            <consortium name="Tick Genome and Microbiome Consortium (TIGMIC)"/>
            <person name="Jia N."/>
            <person name="Wang J."/>
            <person name="Shi W."/>
            <person name="Du L."/>
            <person name="Sun Y."/>
            <person name="Zhan W."/>
            <person name="Jiang J.F."/>
            <person name="Wang Q."/>
            <person name="Zhang B."/>
            <person name="Ji P."/>
            <person name="Bell-Sakyi L."/>
            <person name="Cui X.M."/>
            <person name="Yuan T.T."/>
            <person name="Jiang B.G."/>
            <person name="Yang W.F."/>
            <person name="Lam T.T."/>
            <person name="Chang Q.C."/>
            <person name="Ding S.J."/>
            <person name="Wang X.J."/>
            <person name="Zhu J.G."/>
            <person name="Ruan X.D."/>
            <person name="Zhao L."/>
            <person name="Wei J.T."/>
            <person name="Ye R.Z."/>
            <person name="Que T.C."/>
            <person name="Du C.H."/>
            <person name="Zhou Y.H."/>
            <person name="Cheng J.X."/>
            <person name="Dai P.F."/>
            <person name="Guo W.B."/>
            <person name="Han X.H."/>
            <person name="Huang E.J."/>
            <person name="Li L.F."/>
            <person name="Wei W."/>
            <person name="Gao Y.C."/>
            <person name="Liu J.Z."/>
            <person name="Shao H.Z."/>
            <person name="Wang X."/>
            <person name="Wang C.C."/>
            <person name="Yang T.C."/>
            <person name="Huo Q.B."/>
            <person name="Li W."/>
            <person name="Chen H.Y."/>
            <person name="Chen S.E."/>
            <person name="Zhou L.G."/>
            <person name="Ni X.B."/>
            <person name="Tian J.H."/>
            <person name="Sheng Y."/>
            <person name="Liu T."/>
            <person name="Pan Y.S."/>
            <person name="Xia L.Y."/>
            <person name="Li J."/>
            <person name="Zhao F."/>
            <person name="Cao W.C."/>
        </authorList>
    </citation>
    <scope>NUCLEOTIDE SEQUENCE</scope>
    <source>
        <strain evidence="1">Rsan-2018</strain>
    </source>
</reference>
<evidence type="ECO:0000313" key="2">
    <source>
        <dbReference type="Proteomes" id="UP000821837"/>
    </source>
</evidence>
<dbReference type="VEuPathDB" id="VectorBase:RSAN_026874"/>
<dbReference type="EMBL" id="JABSTV010001249">
    <property type="protein sequence ID" value="KAH7961096.1"/>
    <property type="molecule type" value="Genomic_DNA"/>
</dbReference>
<proteinExistence type="predicted"/>
<organism evidence="1 2">
    <name type="scientific">Rhipicephalus sanguineus</name>
    <name type="common">Brown dog tick</name>
    <name type="synonym">Ixodes sanguineus</name>
    <dbReference type="NCBI Taxonomy" id="34632"/>
    <lineage>
        <taxon>Eukaryota</taxon>
        <taxon>Metazoa</taxon>
        <taxon>Ecdysozoa</taxon>
        <taxon>Arthropoda</taxon>
        <taxon>Chelicerata</taxon>
        <taxon>Arachnida</taxon>
        <taxon>Acari</taxon>
        <taxon>Parasitiformes</taxon>
        <taxon>Ixodida</taxon>
        <taxon>Ixodoidea</taxon>
        <taxon>Ixodidae</taxon>
        <taxon>Rhipicephalinae</taxon>
        <taxon>Rhipicephalus</taxon>
        <taxon>Rhipicephalus</taxon>
    </lineage>
</organism>
<gene>
    <name evidence="1" type="ORF">HPB52_002021</name>
</gene>
<name>A0A9D4SZI5_RHISA</name>
<accession>A0A9D4SZI5</accession>
<evidence type="ECO:0000313" key="1">
    <source>
        <dbReference type="EMBL" id="KAH7961096.1"/>
    </source>
</evidence>
<sequence length="153" mass="16634">MFSAVAYVDATPYLHHPTHLVAVTDNPLPPTPTASVLLVLPATGILRCDAARSRPIQIISMAATATRPGKEAADSIAHDSNNRASPPLPGTRDAFLTHDGISLHYRLSRLIHRTNRFPSNTCGFSSHLSYSRPAPFHLGDVRAGLPLMWQLPR</sequence>
<dbReference type="AlphaFoldDB" id="A0A9D4SZI5"/>
<comment type="caution">
    <text evidence="1">The sequence shown here is derived from an EMBL/GenBank/DDBJ whole genome shotgun (WGS) entry which is preliminary data.</text>
</comment>
<protein>
    <submittedName>
        <fullName evidence="1">Uncharacterized protein</fullName>
    </submittedName>
</protein>
<keyword evidence="2" id="KW-1185">Reference proteome</keyword>
<reference evidence="1" key="2">
    <citation type="submission" date="2021-09" db="EMBL/GenBank/DDBJ databases">
        <authorList>
            <person name="Jia N."/>
            <person name="Wang J."/>
            <person name="Shi W."/>
            <person name="Du L."/>
            <person name="Sun Y."/>
            <person name="Zhan W."/>
            <person name="Jiang J."/>
            <person name="Wang Q."/>
            <person name="Zhang B."/>
            <person name="Ji P."/>
            <person name="Sakyi L.B."/>
            <person name="Cui X."/>
            <person name="Yuan T."/>
            <person name="Jiang B."/>
            <person name="Yang W."/>
            <person name="Lam T.T.-Y."/>
            <person name="Chang Q."/>
            <person name="Ding S."/>
            <person name="Wang X."/>
            <person name="Zhu J."/>
            <person name="Ruan X."/>
            <person name="Zhao L."/>
            <person name="Wei J."/>
            <person name="Que T."/>
            <person name="Du C."/>
            <person name="Cheng J."/>
            <person name="Dai P."/>
            <person name="Han X."/>
            <person name="Huang E."/>
            <person name="Gao Y."/>
            <person name="Liu J."/>
            <person name="Shao H."/>
            <person name="Ye R."/>
            <person name="Li L."/>
            <person name="Wei W."/>
            <person name="Wang X."/>
            <person name="Wang C."/>
            <person name="Huo Q."/>
            <person name="Li W."/>
            <person name="Guo W."/>
            <person name="Chen H."/>
            <person name="Chen S."/>
            <person name="Zhou L."/>
            <person name="Zhou L."/>
            <person name="Ni X."/>
            <person name="Tian J."/>
            <person name="Zhou Y."/>
            <person name="Sheng Y."/>
            <person name="Liu T."/>
            <person name="Pan Y."/>
            <person name="Xia L."/>
            <person name="Li J."/>
            <person name="Zhao F."/>
            <person name="Cao W."/>
        </authorList>
    </citation>
    <scope>NUCLEOTIDE SEQUENCE</scope>
    <source>
        <strain evidence="1">Rsan-2018</strain>
        <tissue evidence="1">Larvae</tissue>
    </source>
</reference>
<dbReference type="Proteomes" id="UP000821837">
    <property type="component" value="Chromosome 3"/>
</dbReference>